<evidence type="ECO:0000313" key="2">
    <source>
        <dbReference type="Proteomes" id="UP000187455"/>
    </source>
</evidence>
<dbReference type="Proteomes" id="UP000187455">
    <property type="component" value="Unassembled WGS sequence"/>
</dbReference>
<comment type="caution">
    <text evidence="1">The sequence shown here is derived from an EMBL/GenBank/DDBJ whole genome shotgun (WGS) entry which is preliminary data.</text>
</comment>
<dbReference type="AlphaFoldDB" id="A0A1R0H0J1"/>
<keyword evidence="2" id="KW-1185">Reference proteome</keyword>
<reference evidence="1 2" key="1">
    <citation type="journal article" date="2016" name="Mol. Biol. Evol.">
        <title>Genome-Wide Survey of Gut Fungi (Harpellales) Reveals the First Horizontally Transferred Ubiquitin Gene from a Mosquito Host.</title>
        <authorList>
            <person name="Wang Y."/>
            <person name="White M.M."/>
            <person name="Kvist S."/>
            <person name="Moncalvo J.M."/>
        </authorList>
    </citation>
    <scope>NUCLEOTIDE SEQUENCE [LARGE SCALE GENOMIC DNA]</scope>
    <source>
        <strain evidence="1 2">ALG-7-W6</strain>
    </source>
</reference>
<evidence type="ECO:0000313" key="1">
    <source>
        <dbReference type="EMBL" id="OLY82653.1"/>
    </source>
</evidence>
<gene>
    <name evidence="1" type="ORF">AYI68_g3220</name>
</gene>
<proteinExistence type="predicted"/>
<organism evidence="1 2">
    <name type="scientific">Smittium mucronatum</name>
    <dbReference type="NCBI Taxonomy" id="133383"/>
    <lineage>
        <taxon>Eukaryota</taxon>
        <taxon>Fungi</taxon>
        <taxon>Fungi incertae sedis</taxon>
        <taxon>Zoopagomycota</taxon>
        <taxon>Kickxellomycotina</taxon>
        <taxon>Harpellomycetes</taxon>
        <taxon>Harpellales</taxon>
        <taxon>Legeriomycetaceae</taxon>
        <taxon>Smittium</taxon>
    </lineage>
</organism>
<accession>A0A1R0H0J1</accession>
<sequence length="140" mass="15409">MGMVKHNHELREVVEDRDSESLALISIEALELSGESDTSLPRISLNSGPKPQARFSPIIPTVGAVQTLSVVSTGSNKRSLDMRGKGAIPSLRYLLGEGEEYTSDSVLEIASPLAAQQQFPREDLYQSNWYRESASENMRS</sequence>
<dbReference type="EMBL" id="LSSL01001342">
    <property type="protein sequence ID" value="OLY82653.1"/>
    <property type="molecule type" value="Genomic_DNA"/>
</dbReference>
<protein>
    <submittedName>
        <fullName evidence="1">Uncharacterized protein</fullName>
    </submittedName>
</protein>
<name>A0A1R0H0J1_9FUNG</name>